<sequence>MHPNNHQVGNVRTLPSCMDAIADRRQAAADDAALARDERNEAIAERVTFDVLPFSADQIAVLDAALRRGYIEDVYEVWNVCQAVLKSEIARRIAAADRAAVAPRFAQTNCSSCGAELGPGNAGISSCADHRAPALRLFRGV</sequence>
<accession>A0A873WIE7</accession>
<dbReference type="Proteomes" id="UP000663664">
    <property type="component" value="Segment"/>
</dbReference>
<keyword evidence="2" id="KW-1185">Reference proteome</keyword>
<dbReference type="EMBL" id="MT701587">
    <property type="protein sequence ID" value="QPB08752.1"/>
    <property type="molecule type" value="Genomic_DNA"/>
</dbReference>
<evidence type="ECO:0000313" key="1">
    <source>
        <dbReference type="EMBL" id="QPB08752.1"/>
    </source>
</evidence>
<proteinExistence type="predicted"/>
<protein>
    <submittedName>
        <fullName evidence="1">Uncharacterized protein</fullName>
    </submittedName>
</protein>
<name>A0A873WIE7_9CAUD</name>
<evidence type="ECO:0000313" key="2">
    <source>
        <dbReference type="Proteomes" id="UP000663664"/>
    </source>
</evidence>
<gene>
    <name evidence="1" type="ORF">CPT_Magia_056</name>
</gene>
<reference evidence="1" key="1">
    <citation type="submission" date="2020-07" db="EMBL/GenBank/DDBJ databases">
        <title>Complete genome sequence of Burkholderia cenocepacia myophage Magia.</title>
        <authorList>
            <person name="Gafford-Gaby D."/>
            <person name="Yao G.W."/>
            <person name="Hernandez I."/>
            <person name="Clark J."/>
            <person name="Gonzalez C."/>
            <person name="Gill J."/>
            <person name="Liu M."/>
        </authorList>
    </citation>
    <scope>NUCLEOTIDE SEQUENCE</scope>
</reference>
<organism evidence="1 2">
    <name type="scientific">Burkholderia phage Magia</name>
    <dbReference type="NCBI Taxonomy" id="2767577"/>
    <lineage>
        <taxon>Viruses</taxon>
        <taxon>Duplodnaviria</taxon>
        <taxon>Heunggongvirae</taxon>
        <taxon>Uroviricota</taxon>
        <taxon>Caudoviricetes</taxon>
        <taxon>Magiavirus</taxon>
        <taxon>Magiavirus magia</taxon>
    </lineage>
</organism>